<feature type="transmembrane region" description="Helical" evidence="4">
    <location>
        <begin position="114"/>
        <end position="134"/>
    </location>
</feature>
<evidence type="ECO:0000313" key="8">
    <source>
        <dbReference type="Proteomes" id="UP000310016"/>
    </source>
</evidence>
<evidence type="ECO:0000256" key="4">
    <source>
        <dbReference type="SAM" id="Phobius"/>
    </source>
</evidence>
<dbReference type="SUPFAM" id="SSF58104">
    <property type="entry name" value="Methyl-accepting chemotaxis protein (MCP) signaling domain"/>
    <property type="match status" value="1"/>
</dbReference>
<dbReference type="InterPro" id="IPR003660">
    <property type="entry name" value="HAMP_dom"/>
</dbReference>
<evidence type="ECO:0000256" key="2">
    <source>
        <dbReference type="ARBA" id="ARBA00029447"/>
    </source>
</evidence>
<comment type="similarity">
    <text evidence="2">Belongs to the methyl-accepting chemotaxis (MCP) protein family.</text>
</comment>
<dbReference type="GO" id="GO:0006935">
    <property type="term" value="P:chemotaxis"/>
    <property type="evidence" value="ECO:0007669"/>
    <property type="project" value="InterPro"/>
</dbReference>
<comment type="caution">
    <text evidence="7">The sequence shown here is derived from an EMBL/GenBank/DDBJ whole genome shotgun (WGS) entry which is preliminary data.</text>
</comment>
<dbReference type="Gene3D" id="1.10.287.950">
    <property type="entry name" value="Methyl-accepting chemotaxis protein"/>
    <property type="match status" value="1"/>
</dbReference>
<dbReference type="GO" id="GO:0004888">
    <property type="term" value="F:transmembrane signaling receptor activity"/>
    <property type="evidence" value="ECO:0007669"/>
    <property type="project" value="InterPro"/>
</dbReference>
<dbReference type="PANTHER" id="PTHR32089:SF112">
    <property type="entry name" value="LYSOZYME-LIKE PROTEIN-RELATED"/>
    <property type="match status" value="1"/>
</dbReference>
<keyword evidence="4" id="KW-0812">Transmembrane</keyword>
<dbReference type="CDD" id="cd06225">
    <property type="entry name" value="HAMP"/>
    <property type="match status" value="1"/>
</dbReference>
<reference evidence="7 8" key="1">
    <citation type="submission" date="2019-04" db="EMBL/GenBank/DDBJ databases">
        <title>Chitiniphilus eburnea sp. nov., a novel chitinolytic bacterium isolated from aquaculture sludge.</title>
        <authorList>
            <person name="Sheng M."/>
        </authorList>
    </citation>
    <scope>NUCLEOTIDE SEQUENCE [LARGE SCALE GENOMIC DNA]</scope>
    <source>
        <strain evidence="7 8">HX-2-15</strain>
    </source>
</reference>
<evidence type="ECO:0000259" key="5">
    <source>
        <dbReference type="PROSITE" id="PS50111"/>
    </source>
</evidence>
<dbReference type="InterPro" id="IPR004089">
    <property type="entry name" value="MCPsignal_dom"/>
</dbReference>
<dbReference type="PRINTS" id="PR00260">
    <property type="entry name" value="CHEMTRNSDUCR"/>
</dbReference>
<evidence type="ECO:0000313" key="7">
    <source>
        <dbReference type="EMBL" id="TJZ65422.1"/>
    </source>
</evidence>
<dbReference type="InterPro" id="IPR004090">
    <property type="entry name" value="Chemotax_Me-accpt_rcpt"/>
</dbReference>
<proteinExistence type="inferred from homology"/>
<dbReference type="PANTHER" id="PTHR32089">
    <property type="entry name" value="METHYL-ACCEPTING CHEMOTAXIS PROTEIN MCPB"/>
    <property type="match status" value="1"/>
</dbReference>
<organism evidence="7 8">
    <name type="scientific">Chitiniphilus eburneus</name>
    <dbReference type="NCBI Taxonomy" id="2571148"/>
    <lineage>
        <taxon>Bacteria</taxon>
        <taxon>Pseudomonadati</taxon>
        <taxon>Pseudomonadota</taxon>
        <taxon>Betaproteobacteria</taxon>
        <taxon>Neisseriales</taxon>
        <taxon>Chitinibacteraceae</taxon>
        <taxon>Chitiniphilus</taxon>
    </lineage>
</organism>
<dbReference type="GO" id="GO:0016020">
    <property type="term" value="C:membrane"/>
    <property type="evidence" value="ECO:0007669"/>
    <property type="project" value="InterPro"/>
</dbReference>
<keyword evidence="8" id="KW-1185">Reference proteome</keyword>
<dbReference type="OrthoDB" id="2489132at2"/>
<dbReference type="Pfam" id="PF00672">
    <property type="entry name" value="HAMP"/>
    <property type="match status" value="1"/>
</dbReference>
<feature type="transmembrane region" description="Helical" evidence="4">
    <location>
        <begin position="64"/>
        <end position="84"/>
    </location>
</feature>
<evidence type="ECO:0000259" key="6">
    <source>
        <dbReference type="PROSITE" id="PS50885"/>
    </source>
</evidence>
<keyword evidence="4" id="KW-1133">Transmembrane helix</keyword>
<sequence length="642" mass="70326">MSPAAYRPATAQDHGRSALSGWIVHRATVASIRSNTAGERAMGWMNDFHVSLERALLPTLARKFAFLYLLALPPLLLVALSYLAQAQLAEVGQALKLDAGAIARLTAVIAEYRIWGWLLVLASIVMITIQMVYFNYWVKRPVERFTDVFRLAASGEGDLSSDIPVITSDEIGELASTCNRFLAKQRDIISDVQAMTVGIALEAAKSMKNIKDSATSTQQQDQLAQKVVDASDTTTSGINDVSHRTQDISSTTAQNLDLARGSYAELQDVTSRINAITAKIENFNSTVDGLNQRSASIKSIVDLIREISGQTNLLALNAAIEAARAGEAGRGFAVVADEVRKLAEKVGDATDEISRDIDSMLGQVAETLNETELITHDAKLTHEVVEKASGQFAKMMADFENTSSALSNIAGTLETFTEANHMVNANVSEIHQLSLAVNERMTRSAQSSQDLSRAAERVQEMMGRYIVGQGELDAIIQRTSRYRDDIQLKLEAMAGRGVNIFDQQYRPIPGTKPQKYKTSYDAEFERELQPLYDRLVKESTGGKFSLAVDSKGYGATHNSWYSKPPTGDPAVDLVNSRDKRLFNDPAGLRAAQINQRFLLQTYLRDTGEIMTELDLPIVVNGRAWGGLRLGFDASALIQKSGH</sequence>
<dbReference type="GO" id="GO:0007165">
    <property type="term" value="P:signal transduction"/>
    <property type="evidence" value="ECO:0007669"/>
    <property type="project" value="UniProtKB-KW"/>
</dbReference>
<dbReference type="PROSITE" id="PS50111">
    <property type="entry name" value="CHEMOTAXIS_TRANSDUC_2"/>
    <property type="match status" value="1"/>
</dbReference>
<protein>
    <submittedName>
        <fullName evidence="7">Methyl-accepting chemotaxis protein</fullName>
    </submittedName>
</protein>
<dbReference type="Pfam" id="PF00015">
    <property type="entry name" value="MCPsignal"/>
    <property type="match status" value="1"/>
</dbReference>
<dbReference type="Proteomes" id="UP000310016">
    <property type="component" value="Unassembled WGS sequence"/>
</dbReference>
<keyword evidence="4" id="KW-0472">Membrane</keyword>
<accession>A0A4U0PEH3</accession>
<feature type="domain" description="Methyl-accepting transducer" evidence="5">
    <location>
        <begin position="195"/>
        <end position="431"/>
    </location>
</feature>
<evidence type="ECO:0000256" key="3">
    <source>
        <dbReference type="PROSITE-ProRule" id="PRU00284"/>
    </source>
</evidence>
<evidence type="ECO:0000256" key="1">
    <source>
        <dbReference type="ARBA" id="ARBA00023224"/>
    </source>
</evidence>
<gene>
    <name evidence="7" type="ORF">FAZ21_18105</name>
</gene>
<dbReference type="SMART" id="SM00304">
    <property type="entry name" value="HAMP"/>
    <property type="match status" value="2"/>
</dbReference>
<dbReference type="EMBL" id="SUMF01000037">
    <property type="protein sequence ID" value="TJZ65422.1"/>
    <property type="molecule type" value="Genomic_DNA"/>
</dbReference>
<dbReference type="PROSITE" id="PS50885">
    <property type="entry name" value="HAMP"/>
    <property type="match status" value="1"/>
</dbReference>
<keyword evidence="1 3" id="KW-0807">Transducer</keyword>
<name>A0A4U0PEH3_9NEIS</name>
<dbReference type="AlphaFoldDB" id="A0A4U0PEH3"/>
<feature type="domain" description="HAMP" evidence="6">
    <location>
        <begin position="136"/>
        <end position="190"/>
    </location>
</feature>
<dbReference type="SMART" id="SM00283">
    <property type="entry name" value="MA"/>
    <property type="match status" value="1"/>
</dbReference>